<gene>
    <name evidence="1" type="ORF">KDI_44660</name>
</gene>
<dbReference type="Proteomes" id="UP000322530">
    <property type="component" value="Unassembled WGS sequence"/>
</dbReference>
<dbReference type="AlphaFoldDB" id="A0A5A5THW8"/>
<name>A0A5A5THW8_9CHLR</name>
<accession>A0A5A5THW8</accession>
<reference evidence="1 2" key="1">
    <citation type="submission" date="2019-01" db="EMBL/GenBank/DDBJ databases">
        <title>Draft genome sequence of Dictyobacter sp. Uno17.</title>
        <authorList>
            <person name="Wang C.M."/>
            <person name="Zheng Y."/>
            <person name="Sakai Y."/>
            <person name="Abe K."/>
            <person name="Yokota A."/>
            <person name="Yabe S."/>
        </authorList>
    </citation>
    <scope>NUCLEOTIDE SEQUENCE [LARGE SCALE GENOMIC DNA]</scope>
    <source>
        <strain evidence="1 2">Uno17</strain>
    </source>
</reference>
<dbReference type="RefSeq" id="WP_149403760.1">
    <property type="nucleotide sequence ID" value="NZ_BIXY01000086.1"/>
</dbReference>
<organism evidence="1 2">
    <name type="scientific">Dictyobacter arantiisoli</name>
    <dbReference type="NCBI Taxonomy" id="2014874"/>
    <lineage>
        <taxon>Bacteria</taxon>
        <taxon>Bacillati</taxon>
        <taxon>Chloroflexota</taxon>
        <taxon>Ktedonobacteria</taxon>
        <taxon>Ktedonobacterales</taxon>
        <taxon>Dictyobacteraceae</taxon>
        <taxon>Dictyobacter</taxon>
    </lineage>
</organism>
<protein>
    <submittedName>
        <fullName evidence="1">Uncharacterized protein</fullName>
    </submittedName>
</protein>
<proteinExistence type="predicted"/>
<evidence type="ECO:0000313" key="2">
    <source>
        <dbReference type="Proteomes" id="UP000322530"/>
    </source>
</evidence>
<comment type="caution">
    <text evidence="1">The sequence shown here is derived from an EMBL/GenBank/DDBJ whole genome shotgun (WGS) entry which is preliminary data.</text>
</comment>
<sequence>MSLFVKKVVCRDCGNEVRQHDAYLVDDGYQCKSCYLAEPLTEMAKIRETLRAFDEHEAKAKRGVAMKTKLEQLDAVTIDAFLAWTVEAINYQPMSREAKDVVDALIVHSQQLWQQEAKRKQEVKNFWTQEQPQ</sequence>
<dbReference type="EMBL" id="BIXY01000086">
    <property type="protein sequence ID" value="GCF10902.1"/>
    <property type="molecule type" value="Genomic_DNA"/>
</dbReference>
<evidence type="ECO:0000313" key="1">
    <source>
        <dbReference type="EMBL" id="GCF10902.1"/>
    </source>
</evidence>
<keyword evidence="2" id="KW-1185">Reference proteome</keyword>